<reference evidence="2" key="1">
    <citation type="submission" date="2022-03" db="EMBL/GenBank/DDBJ databases">
        <authorList>
            <person name="Martin C."/>
        </authorList>
    </citation>
    <scope>NUCLEOTIDE SEQUENCE</scope>
</reference>
<proteinExistence type="predicted"/>
<dbReference type="InterPro" id="IPR042235">
    <property type="entry name" value="ZP-C_dom"/>
</dbReference>
<feature type="disulfide bond" evidence="1">
    <location>
        <begin position="53"/>
        <end position="62"/>
    </location>
</feature>
<protein>
    <submittedName>
        <fullName evidence="2">Uncharacterized protein</fullName>
    </submittedName>
</protein>
<dbReference type="AlphaFoldDB" id="A0A8J1Y3Q6"/>
<dbReference type="Gene3D" id="2.60.40.4100">
    <property type="entry name" value="Zona pellucida, ZP-C domain"/>
    <property type="match status" value="1"/>
</dbReference>
<name>A0A8J1Y3Q6_OWEFU</name>
<evidence type="ECO:0000313" key="3">
    <source>
        <dbReference type="Proteomes" id="UP000749559"/>
    </source>
</evidence>
<keyword evidence="1" id="KW-1015">Disulfide bond</keyword>
<dbReference type="SMART" id="SM00181">
    <property type="entry name" value="EGF"/>
    <property type="match status" value="2"/>
</dbReference>
<dbReference type="Proteomes" id="UP000749559">
    <property type="component" value="Unassembled WGS sequence"/>
</dbReference>
<dbReference type="PROSITE" id="PS00022">
    <property type="entry name" value="EGF_1"/>
    <property type="match status" value="2"/>
</dbReference>
<dbReference type="Gene3D" id="2.10.25.10">
    <property type="entry name" value="Laminin"/>
    <property type="match status" value="1"/>
</dbReference>
<evidence type="ECO:0000313" key="2">
    <source>
        <dbReference type="EMBL" id="CAH1785433.1"/>
    </source>
</evidence>
<dbReference type="InterPro" id="IPR001507">
    <property type="entry name" value="ZP_dom"/>
</dbReference>
<evidence type="ECO:0000256" key="1">
    <source>
        <dbReference type="PROSITE-ProRule" id="PRU00076"/>
    </source>
</evidence>
<organism evidence="2 3">
    <name type="scientific">Owenia fusiformis</name>
    <name type="common">Polychaete worm</name>
    <dbReference type="NCBI Taxonomy" id="6347"/>
    <lineage>
        <taxon>Eukaryota</taxon>
        <taxon>Metazoa</taxon>
        <taxon>Spiralia</taxon>
        <taxon>Lophotrochozoa</taxon>
        <taxon>Annelida</taxon>
        <taxon>Polychaeta</taxon>
        <taxon>Sedentaria</taxon>
        <taxon>Canalipalpata</taxon>
        <taxon>Sabellida</taxon>
        <taxon>Oweniida</taxon>
        <taxon>Oweniidae</taxon>
        <taxon>Owenia</taxon>
    </lineage>
</organism>
<sequence>MELLKCNGLHLIIFLLSVCHFTDSAFDCRRRRNSGCKNGGTCSLTVSGAVCSCPAAYSGYDCSVTIANRQADLTPCSSIPCSSDGTLACEVDGVDINCICKVDFYGNDCSINRVYADCSDPSGIQIVMNPYITSGQHSDFNGKIYVENKEGDASCAFDPSNLPTSQMFQGSATNVLDFISTYDCFDPLTGNQYDSATSTSIVELKVVVQYELYRTSLDDIYTIQCLHPSSGPSSQVSSSSPITSLNRQDGGLNSAQLQSSIELSTTDEFGIPLIGSVAVGITVKLKLELLNTSAYSDYFVQSCTAQNLPPSTSYPPGSLLSVSLVSSGCADPAAVDVNFKNPLSKTLQVTELTLRAFRFDTANVWFLCELILCKPTSNVCDPITCRSGLGGTVSDQGYGRKRRQTLSKDHSEHAPYAASTLITVTDISHFIKGPYSDDTSVTQYTRTDLTMKRCMGSFIFYAVVIVFVTLFTLVAIAMILVYKCKS</sequence>
<dbReference type="PROSITE" id="PS50026">
    <property type="entry name" value="EGF_3"/>
    <property type="match status" value="1"/>
</dbReference>
<dbReference type="SUPFAM" id="SSF57196">
    <property type="entry name" value="EGF/Laminin"/>
    <property type="match status" value="1"/>
</dbReference>
<keyword evidence="1" id="KW-0245">EGF-like domain</keyword>
<comment type="caution">
    <text evidence="2">The sequence shown here is derived from an EMBL/GenBank/DDBJ whole genome shotgun (WGS) entry which is preliminary data.</text>
</comment>
<dbReference type="CDD" id="cd00054">
    <property type="entry name" value="EGF_CA"/>
    <property type="match status" value="1"/>
</dbReference>
<comment type="caution">
    <text evidence="1">Lacks conserved residue(s) required for the propagation of feature annotation.</text>
</comment>
<dbReference type="PROSITE" id="PS51034">
    <property type="entry name" value="ZP_2"/>
    <property type="match status" value="1"/>
</dbReference>
<keyword evidence="3" id="KW-1185">Reference proteome</keyword>
<dbReference type="EMBL" id="CAIIXF020000006">
    <property type="protein sequence ID" value="CAH1785433.1"/>
    <property type="molecule type" value="Genomic_DNA"/>
</dbReference>
<dbReference type="InterPro" id="IPR000742">
    <property type="entry name" value="EGF"/>
</dbReference>
<gene>
    <name evidence="2" type="ORF">OFUS_LOCUS11488</name>
</gene>
<dbReference type="SMART" id="SM00241">
    <property type="entry name" value="ZP"/>
    <property type="match status" value="1"/>
</dbReference>
<accession>A0A8J1Y3Q6</accession>